<evidence type="ECO:0000256" key="1">
    <source>
        <dbReference type="ARBA" id="ARBA00004651"/>
    </source>
</evidence>
<dbReference type="Gene3D" id="1.10.3720.10">
    <property type="entry name" value="MetI-like"/>
    <property type="match status" value="1"/>
</dbReference>
<keyword evidence="8 9" id="KW-0472">Membrane</keyword>
<dbReference type="SUPFAM" id="SSF161098">
    <property type="entry name" value="MetI-like"/>
    <property type="match status" value="1"/>
</dbReference>
<keyword evidence="7 9" id="KW-1133">Transmembrane helix</keyword>
<evidence type="ECO:0000256" key="2">
    <source>
        <dbReference type="ARBA" id="ARBA00009047"/>
    </source>
</evidence>
<feature type="transmembrane region" description="Helical" evidence="9">
    <location>
        <begin position="12"/>
        <end position="32"/>
    </location>
</feature>
<keyword evidence="4" id="KW-1003">Cell membrane</keyword>
<name>A0A2G3E400_9FIRM</name>
<dbReference type="Pfam" id="PF00528">
    <property type="entry name" value="BPD_transp_1"/>
    <property type="match status" value="1"/>
</dbReference>
<evidence type="ECO:0000313" key="11">
    <source>
        <dbReference type="EMBL" id="PHU37984.1"/>
    </source>
</evidence>
<reference evidence="11 12" key="2">
    <citation type="submission" date="2017-10" db="EMBL/GenBank/DDBJ databases">
        <authorList>
            <person name="Banno H."/>
            <person name="Chua N.-H."/>
        </authorList>
    </citation>
    <scope>NUCLEOTIDE SEQUENCE [LARGE SCALE GENOMIC DNA]</scope>
    <source>
        <strain evidence="11 12">JK623</strain>
    </source>
</reference>
<keyword evidence="5" id="KW-0762">Sugar transport</keyword>
<feature type="domain" description="ABC transmembrane type-1" evidence="10">
    <location>
        <begin position="69"/>
        <end position="262"/>
    </location>
</feature>
<organism evidence="11 12">
    <name type="scientific">Agathobacter ruminis</name>
    <dbReference type="NCBI Taxonomy" id="1712665"/>
    <lineage>
        <taxon>Bacteria</taxon>
        <taxon>Bacillati</taxon>
        <taxon>Bacillota</taxon>
        <taxon>Clostridia</taxon>
        <taxon>Lachnospirales</taxon>
        <taxon>Lachnospiraceae</taxon>
        <taxon>Agathobacter</taxon>
    </lineage>
</organism>
<keyword evidence="6 9" id="KW-0812">Transmembrane</keyword>
<keyword evidence="12" id="KW-1185">Reference proteome</keyword>
<dbReference type="GO" id="GO:0015423">
    <property type="term" value="F:ABC-type maltose transporter activity"/>
    <property type="evidence" value="ECO:0007669"/>
    <property type="project" value="TreeGrafter"/>
</dbReference>
<evidence type="ECO:0000256" key="7">
    <source>
        <dbReference type="ARBA" id="ARBA00022989"/>
    </source>
</evidence>
<evidence type="ECO:0000313" key="12">
    <source>
        <dbReference type="Proteomes" id="UP000224563"/>
    </source>
</evidence>
<accession>A0A2G3E400</accession>
<evidence type="ECO:0000259" key="10">
    <source>
        <dbReference type="PROSITE" id="PS50928"/>
    </source>
</evidence>
<comment type="caution">
    <text evidence="11">The sequence shown here is derived from an EMBL/GenBank/DDBJ whole genome shotgun (WGS) entry which is preliminary data.</text>
</comment>
<dbReference type="PANTHER" id="PTHR32243">
    <property type="entry name" value="MALTOSE TRANSPORT SYSTEM PERMEASE-RELATED"/>
    <property type="match status" value="1"/>
</dbReference>
<feature type="transmembrane region" description="Helical" evidence="9">
    <location>
        <begin position="192"/>
        <end position="210"/>
    </location>
</feature>
<feature type="transmembrane region" description="Helical" evidence="9">
    <location>
        <begin position="68"/>
        <end position="92"/>
    </location>
</feature>
<dbReference type="InterPro" id="IPR035906">
    <property type="entry name" value="MetI-like_sf"/>
</dbReference>
<evidence type="ECO:0000256" key="6">
    <source>
        <dbReference type="ARBA" id="ARBA00022692"/>
    </source>
</evidence>
<dbReference type="EMBL" id="PDYG01000019">
    <property type="protein sequence ID" value="PHU37984.1"/>
    <property type="molecule type" value="Genomic_DNA"/>
</dbReference>
<protein>
    <submittedName>
        <fullName evidence="11">Sugar ABC transporter permease</fullName>
    </submittedName>
</protein>
<sequence length="276" mass="30722">MRTAKVHPGYILLTILSVIWLFPITWIILTAFRAESGYYVGYFFPKGLTFNNFVQLFSDTSLIHFGKWWTNTLLVATCNCILTSLIVLMTAFSLSKTRFGGRMMLMKIMLIIGMFPGFMSMVAVYNILKGIGIAQTLGALILVNAAGAAMGYYIVKGFFDTIPKSLDEAALLDGATKWQVFTKITIPMSKPVIIYTVLTSFIGPWGDYIFPSMMLGDNQSQYTVALGLNWLTDFRRIDAYYTQFAAGALLISLPIVILFVALQRFYVEGMSGAVKG</sequence>
<evidence type="ECO:0000256" key="5">
    <source>
        <dbReference type="ARBA" id="ARBA00022597"/>
    </source>
</evidence>
<gene>
    <name evidence="11" type="ORF">CSX02_05150</name>
</gene>
<feature type="transmembrane region" description="Helical" evidence="9">
    <location>
        <begin position="133"/>
        <end position="155"/>
    </location>
</feature>
<evidence type="ECO:0000256" key="3">
    <source>
        <dbReference type="ARBA" id="ARBA00022448"/>
    </source>
</evidence>
<evidence type="ECO:0000256" key="8">
    <source>
        <dbReference type="ARBA" id="ARBA00023136"/>
    </source>
</evidence>
<dbReference type="GO" id="GO:0005886">
    <property type="term" value="C:plasma membrane"/>
    <property type="evidence" value="ECO:0007669"/>
    <property type="project" value="UniProtKB-SubCell"/>
</dbReference>
<dbReference type="Proteomes" id="UP000224563">
    <property type="component" value="Unassembled WGS sequence"/>
</dbReference>
<dbReference type="InterPro" id="IPR050901">
    <property type="entry name" value="BP-dep_ABC_trans_perm"/>
</dbReference>
<dbReference type="CDD" id="cd06261">
    <property type="entry name" value="TM_PBP2"/>
    <property type="match status" value="1"/>
</dbReference>
<evidence type="ECO:0000256" key="4">
    <source>
        <dbReference type="ARBA" id="ARBA00022475"/>
    </source>
</evidence>
<reference evidence="11 12" key="1">
    <citation type="submission" date="2017-10" db="EMBL/GenBank/DDBJ databases">
        <title>Resolving the taxonomy of Roseburia spp., Eubacterium rectale and Agathobacter spp. through phylogenomic analysis.</title>
        <authorList>
            <person name="Sheridan P.O."/>
            <person name="Walker A.W."/>
            <person name="Duncan S.H."/>
            <person name="Scott K.P."/>
            <person name="Toole P.W.O."/>
            <person name="Luis P."/>
            <person name="Flint H.J."/>
        </authorList>
    </citation>
    <scope>NUCLEOTIDE SEQUENCE [LARGE SCALE GENOMIC DNA]</scope>
    <source>
        <strain evidence="11 12">JK623</strain>
    </source>
</reference>
<comment type="subcellular location">
    <subcellularLocation>
        <location evidence="1 9">Cell membrane</location>
        <topology evidence="1 9">Multi-pass membrane protein</topology>
    </subcellularLocation>
</comment>
<keyword evidence="3 9" id="KW-0813">Transport</keyword>
<comment type="similarity">
    <text evidence="2">Belongs to the binding-protein-dependent transport system permease family. MalFG subfamily.</text>
</comment>
<dbReference type="PROSITE" id="PS50928">
    <property type="entry name" value="ABC_TM1"/>
    <property type="match status" value="1"/>
</dbReference>
<dbReference type="GO" id="GO:0042956">
    <property type="term" value="P:maltodextrin transmembrane transport"/>
    <property type="evidence" value="ECO:0007669"/>
    <property type="project" value="TreeGrafter"/>
</dbReference>
<feature type="transmembrane region" description="Helical" evidence="9">
    <location>
        <begin position="240"/>
        <end position="262"/>
    </location>
</feature>
<proteinExistence type="inferred from homology"/>
<dbReference type="PANTHER" id="PTHR32243:SF50">
    <property type="entry name" value="MALTOSE_MALTODEXTRIN TRANSPORT SYSTEM PERMEASE PROTEIN MALG"/>
    <property type="match status" value="1"/>
</dbReference>
<dbReference type="AlphaFoldDB" id="A0A2G3E400"/>
<feature type="transmembrane region" description="Helical" evidence="9">
    <location>
        <begin position="104"/>
        <end position="127"/>
    </location>
</feature>
<evidence type="ECO:0000256" key="9">
    <source>
        <dbReference type="RuleBase" id="RU363032"/>
    </source>
</evidence>
<dbReference type="InterPro" id="IPR000515">
    <property type="entry name" value="MetI-like"/>
</dbReference>